<evidence type="ECO:0000256" key="15">
    <source>
        <dbReference type="ARBA" id="ARBA00038148"/>
    </source>
</evidence>
<reference evidence="18 19" key="1">
    <citation type="journal article" date="2018" name="Mol. Biol. Evol.">
        <title>Broad Genomic Sampling Reveals a Smut Pathogenic Ancestry of the Fungal Clade Ustilaginomycotina.</title>
        <authorList>
            <person name="Kijpornyongpan T."/>
            <person name="Mondo S.J."/>
            <person name="Barry K."/>
            <person name="Sandor L."/>
            <person name="Lee J."/>
            <person name="Lipzen A."/>
            <person name="Pangilinan J."/>
            <person name="LaButti K."/>
            <person name="Hainaut M."/>
            <person name="Henrissat B."/>
            <person name="Grigoriev I.V."/>
            <person name="Spatafora J.W."/>
            <person name="Aime M.C."/>
        </authorList>
    </citation>
    <scope>NUCLEOTIDE SEQUENCE [LARGE SCALE GENOMIC DNA]</scope>
    <source>
        <strain evidence="18 19">MCA 4186</strain>
    </source>
</reference>
<evidence type="ECO:0000256" key="5">
    <source>
        <dbReference type="ARBA" id="ARBA00022692"/>
    </source>
</evidence>
<dbReference type="AlphaFoldDB" id="A0A316ZKN9"/>
<evidence type="ECO:0000256" key="14">
    <source>
        <dbReference type="ARBA" id="ARBA00023136"/>
    </source>
</evidence>
<comment type="caution">
    <text evidence="16">Lacks conserved residue(s) required for the propagation of feature annotation.</text>
</comment>
<keyword evidence="8 16" id="KW-0067">ATP-binding</keyword>
<accession>A0A316ZKN9</accession>
<evidence type="ECO:0000313" key="18">
    <source>
        <dbReference type="EMBL" id="PWO01377.1"/>
    </source>
</evidence>
<dbReference type="Pfam" id="PF00690">
    <property type="entry name" value="Cation_ATPase_N"/>
    <property type="match status" value="1"/>
</dbReference>
<dbReference type="InterPro" id="IPR004014">
    <property type="entry name" value="ATPase_P-typ_cation-transptr_N"/>
</dbReference>
<evidence type="ECO:0000256" key="3">
    <source>
        <dbReference type="ARBA" id="ARBA00022553"/>
    </source>
</evidence>
<keyword evidence="3" id="KW-0597">Phosphoprotein</keyword>
<feature type="transmembrane region" description="Helical" evidence="16">
    <location>
        <begin position="353"/>
        <end position="382"/>
    </location>
</feature>
<gene>
    <name evidence="18" type="ORF">FA09DRAFT_344810</name>
</gene>
<dbReference type="GO" id="GO:0005524">
    <property type="term" value="F:ATP binding"/>
    <property type="evidence" value="ECO:0007669"/>
    <property type="project" value="UniProtKB-KW"/>
</dbReference>
<evidence type="ECO:0000313" key="19">
    <source>
        <dbReference type="Proteomes" id="UP000245946"/>
    </source>
</evidence>
<dbReference type="InterPro" id="IPR036412">
    <property type="entry name" value="HAD-like_sf"/>
</dbReference>
<dbReference type="FunFam" id="1.20.1110.10:FF:000037">
    <property type="entry name" value="Calcium-transporting ATPase, putative"/>
    <property type="match status" value="1"/>
</dbReference>
<dbReference type="SUPFAM" id="SSF81665">
    <property type="entry name" value="Calcium ATPase, transmembrane domain M"/>
    <property type="match status" value="1"/>
</dbReference>
<comment type="function">
    <text evidence="16">Catalyzes the hydrolysis of ATP coupled with the transport of calcium.</text>
</comment>
<dbReference type="GO" id="GO:0005388">
    <property type="term" value="F:P-type calcium transporter activity"/>
    <property type="evidence" value="ECO:0007669"/>
    <property type="project" value="UniProtKB-EC"/>
</dbReference>
<evidence type="ECO:0000256" key="9">
    <source>
        <dbReference type="ARBA" id="ARBA00022842"/>
    </source>
</evidence>
<keyword evidence="19" id="KW-1185">Reference proteome</keyword>
<keyword evidence="13 16" id="KW-0406">Ion transport</keyword>
<feature type="transmembrane region" description="Helical" evidence="16">
    <location>
        <begin position="322"/>
        <end position="341"/>
    </location>
</feature>
<dbReference type="Proteomes" id="UP000245946">
    <property type="component" value="Unassembled WGS sequence"/>
</dbReference>
<evidence type="ECO:0000256" key="10">
    <source>
        <dbReference type="ARBA" id="ARBA00022951"/>
    </source>
</evidence>
<dbReference type="FunFam" id="3.40.1110.10:FF:000003">
    <property type="entry name" value="Calcium-transporting ATPase"/>
    <property type="match status" value="1"/>
</dbReference>
<evidence type="ECO:0000256" key="4">
    <source>
        <dbReference type="ARBA" id="ARBA00022568"/>
    </source>
</evidence>
<dbReference type="Pfam" id="PF00689">
    <property type="entry name" value="Cation_ATPase_C"/>
    <property type="match status" value="1"/>
</dbReference>
<dbReference type="InterPro" id="IPR001757">
    <property type="entry name" value="P_typ_ATPase"/>
</dbReference>
<dbReference type="InterPro" id="IPR005782">
    <property type="entry name" value="P-type_ATPase_IIA"/>
</dbReference>
<sequence>MSFTPPPAPWTFAAGEVLASLRVQPEQGLNEADVEERRRAVGENVLPSDPPTPLYMLILAQFQDQLVIILLASACVSFVLALLEREADSSLLGALVEPGVIFLILAANATVGVVQERNADMAIDRVAQLSRPCSSAESTCAFERKLDALMGRTAQLLRATAAFPTAGSRDTAEREAILVALALKEYSPDSATVIRGGASVRVRAAELVPGDIISVTVGAKIPADARLVSVQSSAFRVDQAILTGESQSVNKSLAVVSDERAVRQDMTNMLFSGTTITNGTALAVVTATGSHTAIGDIHAAISNEEDEKTPLKQKLDEFGDTLAKVISIICILVWLINIRHFTDPSHGGAFKGAIYYFKIAVALAVAAIPEGLAAVITACLALGTRKMAKRNAIVRHLPSVETLGSTNVICSDKTGTLTTNQMSVTRFAVLGAQGETVAYKVEGTSFSPVGAITAGGKAQEGLNKRGGAVHALAQVAAVCNDSSIVREKGSFAAVGQPTEAALKVLVEKLGSHDAALTARAAELPLEARASSICDAYAQELPRVLTLEFGRERKSMSTLVRREDGKGALLVKGAPEAVIARCSTALLASGEEIEIDELTRQALDATVAGYASQGLRVLALATVEGATLDTSKYASDSAADYERFEQKMRFVGLVGMLDPPRPEVASAIARCRAAGIRVIVITGDNKATAETICRQIGIFEEKEALEGKSFTGREFDDLDEAGKKRAVLRASLFSRTEPSHKSQLVELLQKQGLVVAMTGDGVNDAPALKRADIGIAMGTGTDVAKLAADMVLADDNFATIEAAVEEGRAIYNNTLAFIRYLISSNIGEVVSIFLTVLCGMPEALIPVQLLWVNLVTDGLPATALGFNPPDAGIMSVPPRRRSDPLVTLAGFARWCAVGIYIGAATCGGYAWWFMYYPGGPQISWHELTHFHQCASFEKGCGIFDDARAASTISLSILVVIEMLNAVNALSDADSLFTTSPFSNPYLIGAIVLSLGLHYTICVVPMFQDLFHVTSLNRVELQAVLYGSLPVLLIEEVCKFITRWATAAERKQRREAELAEK</sequence>
<comment type="catalytic activity">
    <reaction evidence="16">
        <text>Ca(2+)(in) + ATP + H2O = Ca(2+)(out) + ADP + phosphate + H(+)</text>
        <dbReference type="Rhea" id="RHEA:18105"/>
        <dbReference type="ChEBI" id="CHEBI:15377"/>
        <dbReference type="ChEBI" id="CHEBI:15378"/>
        <dbReference type="ChEBI" id="CHEBI:29108"/>
        <dbReference type="ChEBI" id="CHEBI:30616"/>
        <dbReference type="ChEBI" id="CHEBI:43474"/>
        <dbReference type="ChEBI" id="CHEBI:456216"/>
        <dbReference type="EC" id="7.2.2.10"/>
    </reaction>
</comment>
<dbReference type="PROSITE" id="PS00154">
    <property type="entry name" value="ATPASE_E1_E2"/>
    <property type="match status" value="1"/>
</dbReference>
<dbReference type="EC" id="7.2.2.10" evidence="16"/>
<comment type="similarity">
    <text evidence="15 16">Belongs to the cation transport ATPase (P-type) (TC 3.A.3) family.</text>
</comment>
<comment type="subcellular location">
    <subcellularLocation>
        <location evidence="16">Membrane</location>
        <topology evidence="16">Multi-pass membrane protein</topology>
    </subcellularLocation>
    <subcellularLocation>
        <location evidence="1">Sarcoplasmic reticulum membrane</location>
        <topology evidence="1">Multi-pass membrane protein</topology>
    </subcellularLocation>
</comment>
<dbReference type="PRINTS" id="PR00119">
    <property type="entry name" value="CATATPASE"/>
</dbReference>
<dbReference type="GeneID" id="37272204"/>
<dbReference type="FunFam" id="3.40.50.1000:FF:000001">
    <property type="entry name" value="Phospholipid-transporting ATPase IC"/>
    <property type="match status" value="1"/>
</dbReference>
<feature type="transmembrane region" description="Helical" evidence="16">
    <location>
        <begin position="95"/>
        <end position="114"/>
    </location>
</feature>
<dbReference type="Pfam" id="PF00122">
    <property type="entry name" value="E1-E2_ATPase"/>
    <property type="match status" value="1"/>
</dbReference>
<keyword evidence="7 16" id="KW-0106">Calcium</keyword>
<dbReference type="Gene3D" id="2.70.150.10">
    <property type="entry name" value="Calcium-transporting ATPase, cytoplasmic transduction domain A"/>
    <property type="match status" value="1"/>
</dbReference>
<keyword evidence="11" id="KW-1278">Translocase</keyword>
<evidence type="ECO:0000259" key="17">
    <source>
        <dbReference type="SMART" id="SM00831"/>
    </source>
</evidence>
<dbReference type="RefSeq" id="XP_025601655.1">
    <property type="nucleotide sequence ID" value="XM_025744660.1"/>
</dbReference>
<evidence type="ECO:0000256" key="7">
    <source>
        <dbReference type="ARBA" id="ARBA00022837"/>
    </source>
</evidence>
<feature type="domain" description="Cation-transporting P-type ATPase N-terminal" evidence="17">
    <location>
        <begin position="8"/>
        <end position="82"/>
    </location>
</feature>
<dbReference type="InterPro" id="IPR059000">
    <property type="entry name" value="ATPase_P-type_domA"/>
</dbReference>
<evidence type="ECO:0000256" key="2">
    <source>
        <dbReference type="ARBA" id="ARBA00022448"/>
    </source>
</evidence>
<dbReference type="InterPro" id="IPR008250">
    <property type="entry name" value="ATPase_P-typ_transduc_dom_A_sf"/>
</dbReference>
<feature type="transmembrane region" description="Helical" evidence="16">
    <location>
        <begin position="884"/>
        <end position="911"/>
    </location>
</feature>
<keyword evidence="2 16" id="KW-0813">Transport</keyword>
<dbReference type="FunFam" id="3.40.50.1000:FF:000005">
    <property type="entry name" value="Calcium-transporting ATPase 1"/>
    <property type="match status" value="1"/>
</dbReference>
<dbReference type="InterPro" id="IPR006068">
    <property type="entry name" value="ATPase_P-typ_cation-transptr_C"/>
</dbReference>
<dbReference type="SUPFAM" id="SSF81660">
    <property type="entry name" value="Metal cation-transporting ATPase, ATP-binding domain N"/>
    <property type="match status" value="1"/>
</dbReference>
<keyword evidence="6 16" id="KW-0547">Nucleotide-binding</keyword>
<dbReference type="InterPro" id="IPR023298">
    <property type="entry name" value="ATPase_P-typ_TM_dom_sf"/>
</dbReference>
<dbReference type="NCBIfam" id="TIGR01116">
    <property type="entry name" value="ATPase-IIA1_Ca"/>
    <property type="match status" value="1"/>
</dbReference>
<organism evidence="18 19">
    <name type="scientific">Tilletiopsis washingtonensis</name>
    <dbReference type="NCBI Taxonomy" id="58919"/>
    <lineage>
        <taxon>Eukaryota</taxon>
        <taxon>Fungi</taxon>
        <taxon>Dikarya</taxon>
        <taxon>Basidiomycota</taxon>
        <taxon>Ustilaginomycotina</taxon>
        <taxon>Exobasidiomycetes</taxon>
        <taxon>Entylomatales</taxon>
        <taxon>Entylomatales incertae sedis</taxon>
        <taxon>Tilletiopsis</taxon>
    </lineage>
</organism>
<dbReference type="SUPFAM" id="SSF81653">
    <property type="entry name" value="Calcium ATPase, transduction domain A"/>
    <property type="match status" value="1"/>
</dbReference>
<dbReference type="InterPro" id="IPR018303">
    <property type="entry name" value="ATPase_P-typ_P_site"/>
</dbReference>
<keyword evidence="12 16" id="KW-1133">Transmembrane helix</keyword>
<proteinExistence type="inferred from homology"/>
<dbReference type="SUPFAM" id="SSF56784">
    <property type="entry name" value="HAD-like"/>
    <property type="match status" value="1"/>
</dbReference>
<dbReference type="PANTHER" id="PTHR42861">
    <property type="entry name" value="CALCIUM-TRANSPORTING ATPASE"/>
    <property type="match status" value="1"/>
</dbReference>
<evidence type="ECO:0000256" key="6">
    <source>
        <dbReference type="ARBA" id="ARBA00022741"/>
    </source>
</evidence>
<dbReference type="Pfam" id="PF08282">
    <property type="entry name" value="Hydrolase_3"/>
    <property type="match status" value="1"/>
</dbReference>
<dbReference type="SFLD" id="SFLDF00027">
    <property type="entry name" value="p-type_atpase"/>
    <property type="match status" value="1"/>
</dbReference>
<dbReference type="EMBL" id="KZ819283">
    <property type="protein sequence ID" value="PWO01377.1"/>
    <property type="molecule type" value="Genomic_DNA"/>
</dbReference>
<dbReference type="STRING" id="58919.A0A316ZKN9"/>
<dbReference type="GO" id="GO:0016020">
    <property type="term" value="C:membrane"/>
    <property type="evidence" value="ECO:0007669"/>
    <property type="project" value="UniProtKB-SubCell"/>
</dbReference>
<evidence type="ECO:0000256" key="1">
    <source>
        <dbReference type="ARBA" id="ARBA00004326"/>
    </source>
</evidence>
<dbReference type="Gene3D" id="3.40.1110.10">
    <property type="entry name" value="Calcium-transporting ATPase, cytoplasmic domain N"/>
    <property type="match status" value="1"/>
</dbReference>
<protein>
    <recommendedName>
        <fullName evidence="16">Calcium-transporting ATPase</fullName>
        <ecNumber evidence="16">7.2.2.10</ecNumber>
    </recommendedName>
</protein>
<evidence type="ECO:0000256" key="8">
    <source>
        <dbReference type="ARBA" id="ARBA00022840"/>
    </source>
</evidence>
<dbReference type="NCBIfam" id="TIGR01494">
    <property type="entry name" value="ATPase_P-type"/>
    <property type="match status" value="2"/>
</dbReference>
<keyword evidence="4 16" id="KW-0109">Calcium transport</keyword>
<dbReference type="SFLD" id="SFLDS00003">
    <property type="entry name" value="Haloacid_Dehalogenase"/>
    <property type="match status" value="1"/>
</dbReference>
<evidence type="ECO:0000256" key="11">
    <source>
        <dbReference type="ARBA" id="ARBA00022967"/>
    </source>
</evidence>
<evidence type="ECO:0000256" key="16">
    <source>
        <dbReference type="RuleBase" id="RU361146"/>
    </source>
</evidence>
<evidence type="ECO:0000256" key="13">
    <source>
        <dbReference type="ARBA" id="ARBA00023065"/>
    </source>
</evidence>
<dbReference type="SFLD" id="SFLDG00002">
    <property type="entry name" value="C1.7:_P-type_atpase_like"/>
    <property type="match status" value="1"/>
</dbReference>
<evidence type="ECO:0000256" key="12">
    <source>
        <dbReference type="ARBA" id="ARBA00022989"/>
    </source>
</evidence>
<dbReference type="InterPro" id="IPR023299">
    <property type="entry name" value="ATPase_P-typ_cyto_dom_N"/>
</dbReference>
<keyword evidence="10" id="KW-0703">Sarcoplasmic reticulum</keyword>
<keyword evidence="5 16" id="KW-0812">Transmembrane</keyword>
<feature type="transmembrane region" description="Helical" evidence="16">
    <location>
        <begin position="66"/>
        <end position="83"/>
    </location>
</feature>
<dbReference type="OrthoDB" id="3352408at2759"/>
<feature type="transmembrane region" description="Helical" evidence="16">
    <location>
        <begin position="984"/>
        <end position="1005"/>
    </location>
</feature>
<dbReference type="Pfam" id="PF13246">
    <property type="entry name" value="Cation_ATPase"/>
    <property type="match status" value="1"/>
</dbReference>
<dbReference type="GO" id="GO:0016887">
    <property type="term" value="F:ATP hydrolysis activity"/>
    <property type="evidence" value="ECO:0007669"/>
    <property type="project" value="InterPro"/>
</dbReference>
<dbReference type="InterPro" id="IPR023214">
    <property type="entry name" value="HAD_sf"/>
</dbReference>
<dbReference type="FunFam" id="1.20.1110.10:FF:000065">
    <property type="entry name" value="Sarcoplasmic/endoplasmic reticulum calcium ATPase 1"/>
    <property type="match status" value="1"/>
</dbReference>
<dbReference type="Gene3D" id="3.40.50.1000">
    <property type="entry name" value="HAD superfamily/HAD-like"/>
    <property type="match status" value="1"/>
</dbReference>
<name>A0A316ZKN9_9BASI</name>
<keyword evidence="14 16" id="KW-0472">Membrane</keyword>
<dbReference type="FunFam" id="2.70.150.10:FF:000014">
    <property type="entry name" value="Calcium-transporting ATPase, putative"/>
    <property type="match status" value="1"/>
</dbReference>
<dbReference type="SMART" id="SM00831">
    <property type="entry name" value="Cation_ATPase_N"/>
    <property type="match status" value="1"/>
</dbReference>
<dbReference type="InterPro" id="IPR044492">
    <property type="entry name" value="P_typ_ATPase_HD_dom"/>
</dbReference>
<keyword evidence="9" id="KW-0460">Magnesium</keyword>
<dbReference type="Gene3D" id="1.20.1110.10">
    <property type="entry name" value="Calcium-transporting ATPase, transmembrane domain"/>
    <property type="match status" value="2"/>
</dbReference>